<reference evidence="2" key="1">
    <citation type="submission" date="2023-05" db="EMBL/GenBank/DDBJ databases">
        <authorList>
            <person name="Stuckert A."/>
        </authorList>
    </citation>
    <scope>NUCLEOTIDE SEQUENCE</scope>
</reference>
<evidence type="ECO:0000313" key="2">
    <source>
        <dbReference type="EMBL" id="CAI9587382.1"/>
    </source>
</evidence>
<keyword evidence="3" id="KW-1185">Reference proteome</keyword>
<name>A0ABN9ERN3_9NEOB</name>
<gene>
    <name evidence="2" type="ORF">SPARVUS_LOCUS10554483</name>
</gene>
<evidence type="ECO:0000256" key="1">
    <source>
        <dbReference type="SAM" id="MobiDB-lite"/>
    </source>
</evidence>
<proteinExistence type="predicted"/>
<sequence>DHKTRLGFRGEKQEKKYSEPMDFRHSIGNDQRLQTIQEMTRDCGLSTGNYQRLRT</sequence>
<feature type="compositionally biased region" description="Basic and acidic residues" evidence="1">
    <location>
        <begin position="8"/>
        <end position="20"/>
    </location>
</feature>
<dbReference type="Proteomes" id="UP001162483">
    <property type="component" value="Unassembled WGS sequence"/>
</dbReference>
<comment type="caution">
    <text evidence="2">The sequence shown here is derived from an EMBL/GenBank/DDBJ whole genome shotgun (WGS) entry which is preliminary data.</text>
</comment>
<accession>A0ABN9ERN3</accession>
<feature type="non-terminal residue" evidence="2">
    <location>
        <position position="1"/>
    </location>
</feature>
<dbReference type="EMBL" id="CATNWA010015845">
    <property type="protein sequence ID" value="CAI9587382.1"/>
    <property type="molecule type" value="Genomic_DNA"/>
</dbReference>
<feature type="region of interest" description="Disordered" evidence="1">
    <location>
        <begin position="1"/>
        <end position="20"/>
    </location>
</feature>
<evidence type="ECO:0000313" key="3">
    <source>
        <dbReference type="Proteomes" id="UP001162483"/>
    </source>
</evidence>
<organism evidence="2 3">
    <name type="scientific">Staurois parvus</name>
    <dbReference type="NCBI Taxonomy" id="386267"/>
    <lineage>
        <taxon>Eukaryota</taxon>
        <taxon>Metazoa</taxon>
        <taxon>Chordata</taxon>
        <taxon>Craniata</taxon>
        <taxon>Vertebrata</taxon>
        <taxon>Euteleostomi</taxon>
        <taxon>Amphibia</taxon>
        <taxon>Batrachia</taxon>
        <taxon>Anura</taxon>
        <taxon>Neobatrachia</taxon>
        <taxon>Ranoidea</taxon>
        <taxon>Ranidae</taxon>
        <taxon>Staurois</taxon>
    </lineage>
</organism>
<protein>
    <submittedName>
        <fullName evidence="2">Uncharacterized protein</fullName>
    </submittedName>
</protein>